<organism evidence="3 4">
    <name type="scientific">Alkaliphilus serpentinus</name>
    <dbReference type="NCBI Taxonomy" id="1482731"/>
    <lineage>
        <taxon>Bacteria</taxon>
        <taxon>Bacillati</taxon>
        <taxon>Bacillota</taxon>
        <taxon>Clostridia</taxon>
        <taxon>Peptostreptococcales</taxon>
        <taxon>Natronincolaceae</taxon>
        <taxon>Alkaliphilus</taxon>
    </lineage>
</organism>
<keyword evidence="2" id="KW-0472">Membrane</keyword>
<gene>
    <name evidence="3" type="ORF">F8153_12955</name>
</gene>
<protein>
    <submittedName>
        <fullName evidence="3">Uncharacterized protein</fullName>
    </submittedName>
</protein>
<evidence type="ECO:0000313" key="3">
    <source>
        <dbReference type="EMBL" id="KAB3527082.1"/>
    </source>
</evidence>
<keyword evidence="4" id="KW-1185">Reference proteome</keyword>
<comment type="caution">
    <text evidence="3">The sequence shown here is derived from an EMBL/GenBank/DDBJ whole genome shotgun (WGS) entry which is preliminary data.</text>
</comment>
<proteinExistence type="predicted"/>
<feature type="compositionally biased region" description="Basic and acidic residues" evidence="1">
    <location>
        <begin position="95"/>
        <end position="110"/>
    </location>
</feature>
<keyword evidence="2" id="KW-0812">Transmembrane</keyword>
<dbReference type="Pfam" id="PF20187">
    <property type="entry name" value="DUF6550"/>
    <property type="match status" value="1"/>
</dbReference>
<feature type="compositionally biased region" description="Acidic residues" evidence="1">
    <location>
        <begin position="111"/>
        <end position="134"/>
    </location>
</feature>
<evidence type="ECO:0000256" key="1">
    <source>
        <dbReference type="SAM" id="MobiDB-lite"/>
    </source>
</evidence>
<feature type="compositionally biased region" description="Basic and acidic residues" evidence="1">
    <location>
        <begin position="70"/>
        <end position="84"/>
    </location>
</feature>
<dbReference type="InterPro" id="IPR046680">
    <property type="entry name" value="DUF6550"/>
</dbReference>
<feature type="transmembrane region" description="Helical" evidence="2">
    <location>
        <begin position="9"/>
        <end position="29"/>
    </location>
</feature>
<accession>A0A833HMQ7</accession>
<dbReference type="Proteomes" id="UP000465601">
    <property type="component" value="Unassembled WGS sequence"/>
</dbReference>
<dbReference type="EMBL" id="WBZB01000047">
    <property type="protein sequence ID" value="KAB3527082.1"/>
    <property type="molecule type" value="Genomic_DNA"/>
</dbReference>
<feature type="region of interest" description="Disordered" evidence="1">
    <location>
        <begin position="70"/>
        <end position="197"/>
    </location>
</feature>
<feature type="compositionally biased region" description="Acidic residues" evidence="1">
    <location>
        <begin position="143"/>
        <end position="156"/>
    </location>
</feature>
<name>A0A833HMQ7_9FIRM</name>
<sequence length="197" mass="21990">MKKMNSKQITLFTGTSLIIVAVIFGALIFSKLNTQEVGKDNVLSDIENNAPVVEKIEESDEIEQVVEVPKIQDTETKLTEDKAEVTSIEEPMPEPPEKPELEAPKDKPETNDDLEDMDNVPEYNEEDLVIEPEEVVVVNEPQESTEPEPVVEEESESNLVPSSENPFLNPENAAKPIESNGEDYYEDGRKAGEGDKF</sequence>
<evidence type="ECO:0000256" key="2">
    <source>
        <dbReference type="SAM" id="Phobius"/>
    </source>
</evidence>
<keyword evidence="2" id="KW-1133">Transmembrane helix</keyword>
<dbReference type="AlphaFoldDB" id="A0A833HMQ7"/>
<feature type="compositionally biased region" description="Basic and acidic residues" evidence="1">
    <location>
        <begin position="186"/>
        <end position="197"/>
    </location>
</feature>
<evidence type="ECO:0000313" key="4">
    <source>
        <dbReference type="Proteomes" id="UP000465601"/>
    </source>
</evidence>
<dbReference type="OrthoDB" id="9857968at2"/>
<reference evidence="3 4" key="1">
    <citation type="submission" date="2019-10" db="EMBL/GenBank/DDBJ databases">
        <title>Alkaliphilus serpentinus sp. nov. and Alkaliphilus pronyensis sp. nov., two novel anaerobic alkaliphilic species isolated from the serpentinized-hosted hydrothermal field of the Prony Bay (New Caledonia).</title>
        <authorList>
            <person name="Postec A."/>
        </authorList>
    </citation>
    <scope>NUCLEOTIDE SEQUENCE [LARGE SCALE GENOMIC DNA]</scope>
    <source>
        <strain evidence="3 4">LacT</strain>
    </source>
</reference>
<dbReference type="RefSeq" id="WP_151866778.1">
    <property type="nucleotide sequence ID" value="NZ_WBZB01000047.1"/>
</dbReference>
<feature type="compositionally biased region" description="Low complexity" evidence="1">
    <location>
        <begin position="157"/>
        <end position="166"/>
    </location>
</feature>